<keyword evidence="1" id="KW-0812">Transmembrane</keyword>
<evidence type="ECO:0000313" key="3">
    <source>
        <dbReference type="Proteomes" id="UP000198287"/>
    </source>
</evidence>
<gene>
    <name evidence="2" type="ORF">Fcan01_20359</name>
</gene>
<keyword evidence="1" id="KW-0472">Membrane</keyword>
<reference evidence="2 3" key="1">
    <citation type="submission" date="2015-12" db="EMBL/GenBank/DDBJ databases">
        <title>The genome of Folsomia candida.</title>
        <authorList>
            <person name="Faddeeva A."/>
            <person name="Derks M.F."/>
            <person name="Anvar Y."/>
            <person name="Smit S."/>
            <person name="Van Straalen N."/>
            <person name="Roelofs D."/>
        </authorList>
    </citation>
    <scope>NUCLEOTIDE SEQUENCE [LARGE SCALE GENOMIC DNA]</scope>
    <source>
        <strain evidence="2 3">VU population</strain>
        <tissue evidence="2">Whole body</tissue>
    </source>
</reference>
<evidence type="ECO:0000256" key="1">
    <source>
        <dbReference type="SAM" id="Phobius"/>
    </source>
</evidence>
<protein>
    <submittedName>
        <fullName evidence="2">Uncharacterized protein</fullName>
    </submittedName>
</protein>
<accession>A0A226DI04</accession>
<keyword evidence="3" id="KW-1185">Reference proteome</keyword>
<name>A0A226DI04_FOLCA</name>
<keyword evidence="1" id="KW-1133">Transmembrane helix</keyword>
<sequence length="626" mass="72772">MYKNRLHIFHLASNADEVSDMFLIYKSVDGPLHEKTIYGAQHNYLILYKYSHVFLLIWSQTAATKTTFYYICAHCGMILIRMDFRKHFSTPRFKLAAINVMDKIYSAEFLCETSYERVTFAEVVAWEIFCYKNVTLSRKRHDDLDSFMPEFYSEHVMEMRYMTFADKFSLTGELSSKFVTCWAEQPYTLEMYYKPFSSQVWAYLSTFLVGLTVGYCILIQTKMKRHIFHVAHNGDGIMTFVAALFEKSANVPIFVGKIPAFRLIFALWTLQSILFKQLYTSVLISYLIIPLPKTSISRFDQPSPNQETPKVLSSALIQFRDILNRTYQKEGDSFKISSAPSMGFETTYSPQFLSNYHNDPVTFQRTFQFSFFSLIYLSIQGWLLHPSDNIEHNKFQDRMLAVSSREQFSAWSADLKSGGDIELNEELSLWFKLVTKGDPWIPRMNSKMMNLTLMNSLNAPGLQSPPTQSFMEEDLVQCGRMVHVEATNKLETEMSYLRRNYHWLDFFKSEESITSRGAGWHFLNTGKSNFSNWLDWFFESGCYNFLRWRVQVQDYKVRNEFTKEIAKGHKVPDVVKPLGFSTGITTLFHIWGIMVGATALAGCAEFCSGLILKIRKKETLVFQFVE</sequence>
<comment type="caution">
    <text evidence="2">The sequence shown here is derived from an EMBL/GenBank/DDBJ whole genome shotgun (WGS) entry which is preliminary data.</text>
</comment>
<feature type="transmembrane region" description="Helical" evidence="1">
    <location>
        <begin position="588"/>
        <end position="612"/>
    </location>
</feature>
<dbReference type="EMBL" id="LNIX01000018">
    <property type="protein sequence ID" value="OXA44873.1"/>
    <property type="molecule type" value="Genomic_DNA"/>
</dbReference>
<feature type="transmembrane region" description="Helical" evidence="1">
    <location>
        <begin position="200"/>
        <end position="219"/>
    </location>
</feature>
<feature type="transmembrane region" description="Helical" evidence="1">
    <location>
        <begin position="263"/>
        <end position="289"/>
    </location>
</feature>
<organism evidence="2 3">
    <name type="scientific">Folsomia candida</name>
    <name type="common">Springtail</name>
    <dbReference type="NCBI Taxonomy" id="158441"/>
    <lineage>
        <taxon>Eukaryota</taxon>
        <taxon>Metazoa</taxon>
        <taxon>Ecdysozoa</taxon>
        <taxon>Arthropoda</taxon>
        <taxon>Hexapoda</taxon>
        <taxon>Collembola</taxon>
        <taxon>Entomobryomorpha</taxon>
        <taxon>Isotomoidea</taxon>
        <taxon>Isotomidae</taxon>
        <taxon>Proisotominae</taxon>
        <taxon>Folsomia</taxon>
    </lineage>
</organism>
<proteinExistence type="predicted"/>
<evidence type="ECO:0000313" key="2">
    <source>
        <dbReference type="EMBL" id="OXA44873.1"/>
    </source>
</evidence>
<dbReference type="Proteomes" id="UP000198287">
    <property type="component" value="Unassembled WGS sequence"/>
</dbReference>
<dbReference type="Gene3D" id="1.10.287.70">
    <property type="match status" value="1"/>
</dbReference>
<dbReference type="AlphaFoldDB" id="A0A226DI04"/>